<comment type="caution">
    <text evidence="2">The sequence shown here is derived from an EMBL/GenBank/DDBJ whole genome shotgun (WGS) entry which is preliminary data.</text>
</comment>
<name>A0A8H6REG2_9PEZI</name>
<dbReference type="EMBL" id="JABCIY010000183">
    <property type="protein sequence ID" value="KAF7189611.1"/>
    <property type="molecule type" value="Genomic_DNA"/>
</dbReference>
<reference evidence="2" key="1">
    <citation type="submission" date="2020-04" db="EMBL/GenBank/DDBJ databases">
        <title>Draft genome resource of the tomato pathogen Pseudocercospora fuligena.</title>
        <authorList>
            <person name="Zaccaron A."/>
        </authorList>
    </citation>
    <scope>NUCLEOTIDE SEQUENCE</scope>
    <source>
        <strain evidence="2">PF001</strain>
    </source>
</reference>
<sequence length="222" mass="25360">MDLSSVSVDDLARTLLQRLAEGDYLDDETKQLVREATVSDNETFSAQSELDEELAGKQRRIAMNILTAYRCFNVDDALQMDKIFEHRTSDCVQVTLPRSAGTPDRNNKQYRKYLQDLVLNDLAPFKGEIDIVQPIISDASARIAVAKVHGQVHAEGRSTIHDHTVWFLYFTEDREKVWKIEVWVDSKQAYEFREQLAEWRKRSAGSSPDPGKQIGAEIEKAE</sequence>
<keyword evidence="3" id="KW-1185">Reference proteome</keyword>
<gene>
    <name evidence="2" type="ORF">HII31_09055</name>
</gene>
<evidence type="ECO:0000313" key="2">
    <source>
        <dbReference type="EMBL" id="KAF7189611.1"/>
    </source>
</evidence>
<proteinExistence type="predicted"/>
<dbReference type="OrthoDB" id="3758478at2759"/>
<feature type="region of interest" description="Disordered" evidence="1">
    <location>
        <begin position="200"/>
        <end position="222"/>
    </location>
</feature>
<dbReference type="AlphaFoldDB" id="A0A8H6REG2"/>
<evidence type="ECO:0000256" key="1">
    <source>
        <dbReference type="SAM" id="MobiDB-lite"/>
    </source>
</evidence>
<dbReference type="Proteomes" id="UP000660729">
    <property type="component" value="Unassembled WGS sequence"/>
</dbReference>
<evidence type="ECO:0000313" key="3">
    <source>
        <dbReference type="Proteomes" id="UP000660729"/>
    </source>
</evidence>
<organism evidence="2 3">
    <name type="scientific">Pseudocercospora fuligena</name>
    <dbReference type="NCBI Taxonomy" id="685502"/>
    <lineage>
        <taxon>Eukaryota</taxon>
        <taxon>Fungi</taxon>
        <taxon>Dikarya</taxon>
        <taxon>Ascomycota</taxon>
        <taxon>Pezizomycotina</taxon>
        <taxon>Dothideomycetes</taxon>
        <taxon>Dothideomycetidae</taxon>
        <taxon>Mycosphaerellales</taxon>
        <taxon>Mycosphaerellaceae</taxon>
        <taxon>Pseudocercospora</taxon>
    </lineage>
</organism>
<protein>
    <submittedName>
        <fullName evidence="2">Uncharacterized protein</fullName>
    </submittedName>
</protein>
<accession>A0A8H6REG2</accession>